<feature type="transmembrane region" description="Helical" evidence="5">
    <location>
        <begin position="165"/>
        <end position="189"/>
    </location>
</feature>
<reference evidence="7 8" key="1">
    <citation type="submission" date="2018-04" db="EMBL/GenBank/DDBJ databases">
        <title>Genomic Encyclopedia of Archaeal and Bacterial Type Strains, Phase II (KMG-II): from individual species to whole genera.</title>
        <authorList>
            <person name="Goeker M."/>
        </authorList>
    </citation>
    <scope>NUCLEOTIDE SEQUENCE [LARGE SCALE GENOMIC DNA]</scope>
    <source>
        <strain evidence="7 8">DSM 29329</strain>
    </source>
</reference>
<keyword evidence="4 5" id="KW-0472">Membrane</keyword>
<name>A0A2T6AQP7_9RHOB</name>
<evidence type="ECO:0000256" key="1">
    <source>
        <dbReference type="ARBA" id="ARBA00004141"/>
    </source>
</evidence>
<keyword evidence="2 5" id="KW-0812">Transmembrane</keyword>
<evidence type="ECO:0000313" key="8">
    <source>
        <dbReference type="Proteomes" id="UP000244069"/>
    </source>
</evidence>
<evidence type="ECO:0000256" key="3">
    <source>
        <dbReference type="ARBA" id="ARBA00022989"/>
    </source>
</evidence>
<proteinExistence type="predicted"/>
<gene>
    <name evidence="7" type="ORF">C8N44_11886</name>
</gene>
<dbReference type="Proteomes" id="UP000244069">
    <property type="component" value="Unassembled WGS sequence"/>
</dbReference>
<organism evidence="7 8">
    <name type="scientific">Allosediminivita pacifica</name>
    <dbReference type="NCBI Taxonomy" id="1267769"/>
    <lineage>
        <taxon>Bacteria</taxon>
        <taxon>Pseudomonadati</taxon>
        <taxon>Pseudomonadota</taxon>
        <taxon>Alphaproteobacteria</taxon>
        <taxon>Rhodobacterales</taxon>
        <taxon>Paracoccaceae</taxon>
        <taxon>Allosediminivita</taxon>
    </lineage>
</organism>
<evidence type="ECO:0000259" key="6">
    <source>
        <dbReference type="Pfam" id="PF04893"/>
    </source>
</evidence>
<evidence type="ECO:0000256" key="4">
    <source>
        <dbReference type="ARBA" id="ARBA00023136"/>
    </source>
</evidence>
<keyword evidence="3 5" id="KW-1133">Transmembrane helix</keyword>
<comment type="subcellular location">
    <subcellularLocation>
        <location evidence="1">Membrane</location>
        <topology evidence="1">Multi-pass membrane protein</topology>
    </subcellularLocation>
</comment>
<feature type="transmembrane region" description="Helical" evidence="5">
    <location>
        <begin position="72"/>
        <end position="93"/>
    </location>
</feature>
<feature type="transmembrane region" description="Helical" evidence="5">
    <location>
        <begin position="105"/>
        <end position="127"/>
    </location>
</feature>
<dbReference type="InterPro" id="IPR006977">
    <property type="entry name" value="Yip1_dom"/>
</dbReference>
<evidence type="ECO:0000313" key="7">
    <source>
        <dbReference type="EMBL" id="PTX46110.1"/>
    </source>
</evidence>
<comment type="caution">
    <text evidence="7">The sequence shown here is derived from an EMBL/GenBank/DDBJ whole genome shotgun (WGS) entry which is preliminary data.</text>
</comment>
<keyword evidence="8" id="KW-1185">Reference proteome</keyword>
<feature type="transmembrane region" description="Helical" evidence="5">
    <location>
        <begin position="34"/>
        <end position="52"/>
    </location>
</feature>
<dbReference type="RefSeq" id="WP_107977490.1">
    <property type="nucleotide sequence ID" value="NZ_BMEZ01000019.1"/>
</dbReference>
<evidence type="ECO:0000256" key="2">
    <source>
        <dbReference type="ARBA" id="ARBA00022692"/>
    </source>
</evidence>
<dbReference type="EMBL" id="QBKN01000018">
    <property type="protein sequence ID" value="PTX46110.1"/>
    <property type="molecule type" value="Genomic_DNA"/>
</dbReference>
<sequence length="198" mass="20461">MITLQGFTSLAAQSVTAPREVARLLLALPLSREAVGLCLALVLVLNTLVFSLGQLMSGPPPDGMALLLSSPVAFAGLLGGSMIALILSLYWTGRGLGGRASLMQVTLLVTWLQALRVIVQVALLAIVPLMPALGGLLMIAASALGIWILVNFLHVAEETPTLGRAALMLVLSVVGMALGLTLIFSLVGLSPQGMTANV</sequence>
<dbReference type="Pfam" id="PF04893">
    <property type="entry name" value="Yip1"/>
    <property type="match status" value="1"/>
</dbReference>
<accession>A0A2T6AQP7</accession>
<dbReference type="GO" id="GO:0016020">
    <property type="term" value="C:membrane"/>
    <property type="evidence" value="ECO:0007669"/>
    <property type="project" value="UniProtKB-SubCell"/>
</dbReference>
<dbReference type="OrthoDB" id="7872013at2"/>
<feature type="transmembrane region" description="Helical" evidence="5">
    <location>
        <begin position="133"/>
        <end position="153"/>
    </location>
</feature>
<feature type="domain" description="Yip1" evidence="6">
    <location>
        <begin position="13"/>
        <end position="182"/>
    </location>
</feature>
<evidence type="ECO:0000256" key="5">
    <source>
        <dbReference type="SAM" id="Phobius"/>
    </source>
</evidence>
<dbReference type="AlphaFoldDB" id="A0A2T6AQP7"/>
<protein>
    <submittedName>
        <fullName evidence="7">Yip1-like protein</fullName>
    </submittedName>
</protein>